<name>A0AA40K7M2_9PEZI</name>
<proteinExistence type="predicted"/>
<evidence type="ECO:0000313" key="2">
    <source>
        <dbReference type="EMBL" id="KAK0748963.1"/>
    </source>
</evidence>
<gene>
    <name evidence="2" type="ORF">B0T18DRAFT_95715</name>
</gene>
<comment type="caution">
    <text evidence="2">The sequence shown here is derived from an EMBL/GenBank/DDBJ whole genome shotgun (WGS) entry which is preliminary data.</text>
</comment>
<evidence type="ECO:0000313" key="3">
    <source>
        <dbReference type="Proteomes" id="UP001172155"/>
    </source>
</evidence>
<evidence type="ECO:0000256" key="1">
    <source>
        <dbReference type="SAM" id="MobiDB-lite"/>
    </source>
</evidence>
<keyword evidence="3" id="KW-1185">Reference proteome</keyword>
<dbReference type="Proteomes" id="UP001172155">
    <property type="component" value="Unassembled WGS sequence"/>
</dbReference>
<dbReference type="EMBL" id="JAUKUD010000003">
    <property type="protein sequence ID" value="KAK0748963.1"/>
    <property type="molecule type" value="Genomic_DNA"/>
</dbReference>
<accession>A0AA40K7M2</accession>
<reference evidence="2" key="1">
    <citation type="submission" date="2023-06" db="EMBL/GenBank/DDBJ databases">
        <title>Genome-scale phylogeny and comparative genomics of the fungal order Sordariales.</title>
        <authorList>
            <consortium name="Lawrence Berkeley National Laboratory"/>
            <person name="Hensen N."/>
            <person name="Bonometti L."/>
            <person name="Westerberg I."/>
            <person name="Brannstrom I.O."/>
            <person name="Guillou S."/>
            <person name="Cros-Aarteil S."/>
            <person name="Calhoun S."/>
            <person name="Haridas S."/>
            <person name="Kuo A."/>
            <person name="Mondo S."/>
            <person name="Pangilinan J."/>
            <person name="Riley R."/>
            <person name="LaButti K."/>
            <person name="Andreopoulos B."/>
            <person name="Lipzen A."/>
            <person name="Chen C."/>
            <person name="Yanf M."/>
            <person name="Daum C."/>
            <person name="Ng V."/>
            <person name="Clum A."/>
            <person name="Steindorff A."/>
            <person name="Ohm R."/>
            <person name="Martin F."/>
            <person name="Silar P."/>
            <person name="Natvig D."/>
            <person name="Lalanne C."/>
            <person name="Gautier V."/>
            <person name="Ament-velasquez S.L."/>
            <person name="Kruys A."/>
            <person name="Hutchinson M.I."/>
            <person name="Powell A.J."/>
            <person name="Barry K."/>
            <person name="Miller A.N."/>
            <person name="Grigoriev I.V."/>
            <person name="Debuchy R."/>
            <person name="Gladieux P."/>
            <person name="Thoren M.H."/>
            <person name="Johannesson H."/>
        </authorList>
    </citation>
    <scope>NUCLEOTIDE SEQUENCE</scope>
    <source>
        <strain evidence="2">SMH3187-1</strain>
    </source>
</reference>
<protein>
    <submittedName>
        <fullName evidence="2">Uncharacterized protein</fullName>
    </submittedName>
</protein>
<sequence length="59" mass="7123">MPFRNPHPSWKPSYYKSILRSRFRIDWKFPCIPYPKNPQPRRDRPISCPAHSTPRTGWA</sequence>
<organism evidence="2 3">
    <name type="scientific">Schizothecium vesticola</name>
    <dbReference type="NCBI Taxonomy" id="314040"/>
    <lineage>
        <taxon>Eukaryota</taxon>
        <taxon>Fungi</taxon>
        <taxon>Dikarya</taxon>
        <taxon>Ascomycota</taxon>
        <taxon>Pezizomycotina</taxon>
        <taxon>Sordariomycetes</taxon>
        <taxon>Sordariomycetidae</taxon>
        <taxon>Sordariales</taxon>
        <taxon>Schizotheciaceae</taxon>
        <taxon>Schizothecium</taxon>
    </lineage>
</organism>
<feature type="region of interest" description="Disordered" evidence="1">
    <location>
        <begin position="35"/>
        <end position="59"/>
    </location>
</feature>
<dbReference type="AlphaFoldDB" id="A0AA40K7M2"/>